<evidence type="ECO:0000313" key="1">
    <source>
        <dbReference type="EMBL" id="PFH58625.1"/>
    </source>
</evidence>
<evidence type="ECO:0000313" key="2">
    <source>
        <dbReference type="Proteomes" id="UP000037136"/>
    </source>
</evidence>
<reference evidence="1 2" key="2">
    <citation type="journal article" date="2017" name="Sci. Rep.">
        <title>Ant-infecting Ophiocordyceps genomes reveal a high diversity of potential behavioral manipulation genes and a possible major role for enterotoxins.</title>
        <authorList>
            <person name="de Bekker C."/>
            <person name="Ohm R.A."/>
            <person name="Evans H.C."/>
            <person name="Brachmann A."/>
            <person name="Hughes D.P."/>
        </authorList>
    </citation>
    <scope>NUCLEOTIDE SEQUENCE [LARGE SCALE GENOMIC DNA]</scope>
    <source>
        <strain evidence="1 2">SC16a</strain>
    </source>
</reference>
<reference evidence="1 2" key="1">
    <citation type="journal article" date="2015" name="BMC Genomics">
        <title>Gene expression during zombie ant biting behavior reflects the complexity underlying fungal parasitic behavioral manipulation.</title>
        <authorList>
            <person name="de Bekker C."/>
            <person name="Ohm R.A."/>
            <person name="Loreto R.G."/>
            <person name="Sebastian A."/>
            <person name="Albert I."/>
            <person name="Merrow M."/>
            <person name="Brachmann A."/>
            <person name="Hughes D.P."/>
        </authorList>
    </citation>
    <scope>NUCLEOTIDE SEQUENCE [LARGE SCALE GENOMIC DNA]</scope>
    <source>
        <strain evidence="1 2">SC16a</strain>
    </source>
</reference>
<comment type="caution">
    <text evidence="1">The sequence shown here is derived from an EMBL/GenBank/DDBJ whole genome shotgun (WGS) entry which is preliminary data.</text>
</comment>
<sequence>MDAGFPWQTLHLSAPDYRGLQFKITDSKKTTVLYRCFPTTFGRPDLTLHRGNSTKESDELVGSISFDPWTETIETETPEGPVEMKTPSFRNCSYERVCNGSHEFVCNGSTWLWKQVGNRLECDLRLVDENGTLIARLTSSMWPVCRLATINVWKKLSPSMLDVVVVTALAEVESYHERENSAWQAVC</sequence>
<name>A0A2A9PAS2_OPHUN</name>
<keyword evidence="2" id="KW-1185">Reference proteome</keyword>
<dbReference type="Proteomes" id="UP000037136">
    <property type="component" value="Unassembled WGS sequence"/>
</dbReference>
<accession>A0A2A9PAS2</accession>
<protein>
    <submittedName>
        <fullName evidence="1">Uncharacterized protein</fullName>
    </submittedName>
</protein>
<dbReference type="AlphaFoldDB" id="A0A2A9PAS2"/>
<organism evidence="1 2">
    <name type="scientific">Ophiocordyceps unilateralis</name>
    <name type="common">Zombie-ant fungus</name>
    <name type="synonym">Torrubia unilateralis</name>
    <dbReference type="NCBI Taxonomy" id="268505"/>
    <lineage>
        <taxon>Eukaryota</taxon>
        <taxon>Fungi</taxon>
        <taxon>Dikarya</taxon>
        <taxon>Ascomycota</taxon>
        <taxon>Pezizomycotina</taxon>
        <taxon>Sordariomycetes</taxon>
        <taxon>Hypocreomycetidae</taxon>
        <taxon>Hypocreales</taxon>
        <taxon>Ophiocordycipitaceae</taxon>
        <taxon>Ophiocordyceps</taxon>
    </lineage>
</organism>
<dbReference type="EMBL" id="LAZP02000274">
    <property type="protein sequence ID" value="PFH58625.1"/>
    <property type="molecule type" value="Genomic_DNA"/>
</dbReference>
<gene>
    <name evidence="1" type="ORF">XA68_13442</name>
</gene>
<proteinExistence type="predicted"/>